<dbReference type="Proteomes" id="UP001569414">
    <property type="component" value="Unassembled WGS sequence"/>
</dbReference>
<evidence type="ECO:0000313" key="3">
    <source>
        <dbReference type="Proteomes" id="UP001569414"/>
    </source>
</evidence>
<dbReference type="InterPro" id="IPR011990">
    <property type="entry name" value="TPR-like_helical_dom_sf"/>
</dbReference>
<comment type="caution">
    <text evidence="2">The sequence shown here is derived from an EMBL/GenBank/DDBJ whole genome shotgun (WGS) entry which is preliminary data.</text>
</comment>
<protein>
    <recommendedName>
        <fullName evidence="4">DUF1570 domain-containing protein</fullName>
    </recommendedName>
</protein>
<evidence type="ECO:0000256" key="1">
    <source>
        <dbReference type="SAM" id="SignalP"/>
    </source>
</evidence>
<keyword evidence="3" id="KW-1185">Reference proteome</keyword>
<keyword evidence="1" id="KW-0732">Signal</keyword>
<reference evidence="2 3" key="1">
    <citation type="submission" date="2024-08" db="EMBL/GenBank/DDBJ databases">
        <authorList>
            <person name="Ishaq N."/>
        </authorList>
    </citation>
    <scope>NUCLEOTIDE SEQUENCE [LARGE SCALE GENOMIC DNA]</scope>
    <source>
        <strain evidence="2 3">JCM 30400</strain>
    </source>
</reference>
<organism evidence="2 3">
    <name type="scientific">Microbulbifer echini</name>
    <dbReference type="NCBI Taxonomy" id="1529067"/>
    <lineage>
        <taxon>Bacteria</taxon>
        <taxon>Pseudomonadati</taxon>
        <taxon>Pseudomonadota</taxon>
        <taxon>Gammaproteobacteria</taxon>
        <taxon>Cellvibrionales</taxon>
        <taxon>Microbulbiferaceae</taxon>
        <taxon>Microbulbifer</taxon>
    </lineage>
</organism>
<gene>
    <name evidence="2" type="ORF">ACCI51_12100</name>
</gene>
<feature type="chain" id="PRO_5046633111" description="DUF1570 domain-containing protein" evidence="1">
    <location>
        <begin position="24"/>
        <end position="500"/>
    </location>
</feature>
<accession>A0ABV4NP26</accession>
<dbReference type="RefSeq" id="WP_371843766.1">
    <property type="nucleotide sequence ID" value="NZ_JBGMEL010000011.1"/>
</dbReference>
<name>A0ABV4NP26_9GAMM</name>
<feature type="signal peptide" evidence="1">
    <location>
        <begin position="1"/>
        <end position="23"/>
    </location>
</feature>
<dbReference type="Gene3D" id="1.25.40.10">
    <property type="entry name" value="Tetratricopeptide repeat domain"/>
    <property type="match status" value="1"/>
</dbReference>
<sequence length="500" mass="57676">MKSRAYCLISFLLLSALTVSAYARDWREYKSTNFTVYSDISPKKSEALLRDLEKFRSATLVLTGMEDRFENSRLRVYHFNKSREFEKFSGKRSIAGFYTNTIDGPLIFSQENRRGILSGKEIMFHEYVHHLMRERGSMRYPKWYSEGFAELLASATINKDSITIGNFPEWRAYALEEGPLKAREILQPDYSKKGWQHANRYYASAWLLLHYLFFSEDARDNAYNEKTKNYLTDINNGGDPLDLFIQHYDIRVEDLDIALTRYLKERRLSGYKVNLATSDFKIEKRKLSHNEKSLLLAERAVDLERYGQALSYLNKVKGNATKLPGVIALKANLLMHEQQEAAAQALLEKLSAIPELNHTAATNLSVYHLYSLQNTLESQQWDEESYTNTLHYADMAIELNPTSLSAYQFKWMAQQYKGESVAALKTMMAAYQQNPNSIEINSAIGFYLAKLKKPQLAKPFLERTLIWSHNHKVRSRAKKLLDWVAREATTGSETDSGQTS</sequence>
<evidence type="ECO:0008006" key="4">
    <source>
        <dbReference type="Google" id="ProtNLM"/>
    </source>
</evidence>
<proteinExistence type="predicted"/>
<dbReference type="EMBL" id="JBGMEL010000011">
    <property type="protein sequence ID" value="MFA0791289.1"/>
    <property type="molecule type" value="Genomic_DNA"/>
</dbReference>
<evidence type="ECO:0000313" key="2">
    <source>
        <dbReference type="EMBL" id="MFA0791289.1"/>
    </source>
</evidence>
<dbReference type="SUPFAM" id="SSF48452">
    <property type="entry name" value="TPR-like"/>
    <property type="match status" value="1"/>
</dbReference>